<reference evidence="3 4" key="1">
    <citation type="submission" date="2020-08" db="EMBL/GenBank/DDBJ databases">
        <title>Genomic Encyclopedia of Type Strains, Phase IV (KMG-IV): sequencing the most valuable type-strain genomes for metagenomic binning, comparative biology and taxonomic classification.</title>
        <authorList>
            <person name="Goeker M."/>
        </authorList>
    </citation>
    <scope>NUCLEOTIDE SEQUENCE [LARGE SCALE GENOMIC DNA]</scope>
    <source>
        <strain evidence="3 4">DSM 24696</strain>
    </source>
</reference>
<keyword evidence="3" id="KW-0378">Hydrolase</keyword>
<organism evidence="3 4">
    <name type="scientific">Texcoconibacillus texcoconensis</name>
    <dbReference type="NCBI Taxonomy" id="1095777"/>
    <lineage>
        <taxon>Bacteria</taxon>
        <taxon>Bacillati</taxon>
        <taxon>Bacillota</taxon>
        <taxon>Bacilli</taxon>
        <taxon>Bacillales</taxon>
        <taxon>Bacillaceae</taxon>
        <taxon>Texcoconibacillus</taxon>
    </lineage>
</organism>
<proteinExistence type="inferred from homology"/>
<gene>
    <name evidence="3" type="ORF">HNQ41_002949</name>
</gene>
<evidence type="ECO:0000256" key="1">
    <source>
        <dbReference type="ARBA" id="ARBA00008061"/>
    </source>
</evidence>
<dbReference type="GO" id="GO:0051060">
    <property type="term" value="F:pullulanase activity"/>
    <property type="evidence" value="ECO:0007669"/>
    <property type="project" value="UniProtKB-EC"/>
</dbReference>
<protein>
    <submittedName>
        <fullName evidence="3">Pullulanase</fullName>
        <ecNumber evidence="3">3.2.1.41</ecNumber>
    </submittedName>
</protein>
<evidence type="ECO:0000313" key="4">
    <source>
        <dbReference type="Proteomes" id="UP000551878"/>
    </source>
</evidence>
<comment type="similarity">
    <text evidence="1">Belongs to the glycosyl hydrolase 13 family.</text>
</comment>
<evidence type="ECO:0000259" key="2">
    <source>
        <dbReference type="SMART" id="SM00642"/>
    </source>
</evidence>
<accession>A0A840QTW9</accession>
<dbReference type="InterPro" id="IPR004193">
    <property type="entry name" value="Glyco_hydro_13_N"/>
</dbReference>
<dbReference type="Proteomes" id="UP000551878">
    <property type="component" value="Unassembled WGS sequence"/>
</dbReference>
<dbReference type="SUPFAM" id="SSF51445">
    <property type="entry name" value="(Trans)glycosidases"/>
    <property type="match status" value="1"/>
</dbReference>
<dbReference type="PANTHER" id="PTHR43002">
    <property type="entry name" value="GLYCOGEN DEBRANCHING ENZYME"/>
    <property type="match status" value="1"/>
</dbReference>
<dbReference type="NCBIfam" id="TIGR02104">
    <property type="entry name" value="pulA_typeI"/>
    <property type="match status" value="1"/>
</dbReference>
<dbReference type="CDD" id="cd11341">
    <property type="entry name" value="AmyAc_Pullulanase_LD-like"/>
    <property type="match status" value="1"/>
</dbReference>
<dbReference type="InterPro" id="IPR013783">
    <property type="entry name" value="Ig-like_fold"/>
</dbReference>
<dbReference type="RefSeq" id="WP_184665139.1">
    <property type="nucleotide sequence ID" value="NZ_JACHHB010000016.1"/>
</dbReference>
<dbReference type="Pfam" id="PF02922">
    <property type="entry name" value="CBM_48"/>
    <property type="match status" value="1"/>
</dbReference>
<dbReference type="Gene3D" id="3.20.20.80">
    <property type="entry name" value="Glycosidases"/>
    <property type="match status" value="1"/>
</dbReference>
<dbReference type="EMBL" id="JACHHB010000016">
    <property type="protein sequence ID" value="MBB5174731.1"/>
    <property type="molecule type" value="Genomic_DNA"/>
</dbReference>
<dbReference type="SMART" id="SM00642">
    <property type="entry name" value="Aamy"/>
    <property type="match status" value="1"/>
</dbReference>
<dbReference type="InterPro" id="IPR017853">
    <property type="entry name" value="GH"/>
</dbReference>
<feature type="domain" description="Glycosyl hydrolase family 13 catalytic" evidence="2">
    <location>
        <begin position="209"/>
        <end position="608"/>
    </location>
</feature>
<dbReference type="CDD" id="cd02860">
    <property type="entry name" value="E_set_Pullulanase"/>
    <property type="match status" value="1"/>
</dbReference>
<dbReference type="InterPro" id="IPR006047">
    <property type="entry name" value="GH13_cat_dom"/>
</dbReference>
<evidence type="ECO:0000313" key="3">
    <source>
        <dbReference type="EMBL" id="MBB5174731.1"/>
    </source>
</evidence>
<dbReference type="InterPro" id="IPR011840">
    <property type="entry name" value="PulA_typeI"/>
</dbReference>
<sequence length="703" mass="80586">MTHANAWMESVEWIKIEENQIETLANTFAENEIKIFDHKKTYEVAEWKRDEKYVWIRGEEEFPLHGELVVTFNQTELPVYFGAVVRSEEFEKHFYAIDERLGVWTKGNETHFSIWAPTARQVVLIVGDTDYALDKKKNGTWWVNVPYNCHGKPYHYEITRNGETVEVIDPYTPSLTANSKRGVVIDFAQTKAPCDKKRAEAAVNSRENTVIYELHVRDATSNADSGVFRNRGKFLGLTDTNAKTPNGYTSGLSYFAELGVTHVQLLPINDFGRVDELDHESNYNWGYDPLFFQSPEGSYTTDPTDPISRVTECQEMIDTFHREGLSVIVDVVFNHVYIWQTSSFEKTVPGYYFRYGPNGELSNGTGCGNDIASERPMVRKFILDTVDHWLRHYKVDGFRFDLMGILDIETMQQIKKRSDEENLPMILLGEGWDMPTALDSKQQATSFHAQKLPGIAFFNDLFRDATKGSTFEEAARGYFNGEGAGKETIYHLFTGSIQPTPGILHFNDPLQSVNYIECHDNLTLWDKLERSNPEEGTEEKRRIHQLATSFTILSQGIPFLHAGQEMYRTKNGDANSYISGDAVNALDWKQREHYDQDICLVRDLLKLRDNYPLFRMSSREDIESRIHELSLPDPVFGVVLVGENEDITCLWNPGFQPVEVELSRFGRWKVQASNDDNIPDEIQGDLTSVPPLTYIVCIKDRKV</sequence>
<name>A0A840QTW9_9BACI</name>
<dbReference type="GO" id="GO:0005975">
    <property type="term" value="P:carbohydrate metabolic process"/>
    <property type="evidence" value="ECO:0007669"/>
    <property type="project" value="InterPro"/>
</dbReference>
<comment type="caution">
    <text evidence="3">The sequence shown here is derived from an EMBL/GenBank/DDBJ whole genome shotgun (WGS) entry which is preliminary data.</text>
</comment>
<keyword evidence="3" id="KW-0326">Glycosidase</keyword>
<dbReference type="EC" id="3.2.1.41" evidence="3"/>
<dbReference type="InterPro" id="IPR014756">
    <property type="entry name" value="Ig_E-set"/>
</dbReference>
<keyword evidence="4" id="KW-1185">Reference proteome</keyword>
<dbReference type="AlphaFoldDB" id="A0A840QTW9"/>
<dbReference type="Gene3D" id="2.60.40.10">
    <property type="entry name" value="Immunoglobulins"/>
    <property type="match status" value="1"/>
</dbReference>
<dbReference type="SUPFAM" id="SSF81296">
    <property type="entry name" value="E set domains"/>
    <property type="match status" value="1"/>
</dbReference>